<gene>
    <name evidence="1" type="ORF">J3R30DRAFT_3636582</name>
</gene>
<organism evidence="1 2">
    <name type="scientific">Lentinula aciculospora</name>
    <dbReference type="NCBI Taxonomy" id="153920"/>
    <lineage>
        <taxon>Eukaryota</taxon>
        <taxon>Fungi</taxon>
        <taxon>Dikarya</taxon>
        <taxon>Basidiomycota</taxon>
        <taxon>Agaricomycotina</taxon>
        <taxon>Agaricomycetes</taxon>
        <taxon>Agaricomycetidae</taxon>
        <taxon>Agaricales</taxon>
        <taxon>Marasmiineae</taxon>
        <taxon>Omphalotaceae</taxon>
        <taxon>Lentinula</taxon>
    </lineage>
</organism>
<dbReference type="AlphaFoldDB" id="A0A9W8ZR32"/>
<reference evidence="1" key="1">
    <citation type="submission" date="2022-08" db="EMBL/GenBank/DDBJ databases">
        <title>A Global Phylogenomic Analysis of the Shiitake Genus Lentinula.</title>
        <authorList>
            <consortium name="DOE Joint Genome Institute"/>
            <person name="Sierra-Patev S."/>
            <person name="Min B."/>
            <person name="Naranjo-Ortiz M."/>
            <person name="Looney B."/>
            <person name="Konkel Z."/>
            <person name="Slot J.C."/>
            <person name="Sakamoto Y."/>
            <person name="Steenwyk J.L."/>
            <person name="Rokas A."/>
            <person name="Carro J."/>
            <person name="Camarero S."/>
            <person name="Ferreira P."/>
            <person name="Molpeceres G."/>
            <person name="Ruiz-Duenas F.J."/>
            <person name="Serrano A."/>
            <person name="Henrissat B."/>
            <person name="Drula E."/>
            <person name="Hughes K.W."/>
            <person name="Mata J.L."/>
            <person name="Ishikawa N.K."/>
            <person name="Vargas-Isla R."/>
            <person name="Ushijima S."/>
            <person name="Smith C.A."/>
            <person name="Ahrendt S."/>
            <person name="Andreopoulos W."/>
            <person name="He G."/>
            <person name="Labutti K."/>
            <person name="Lipzen A."/>
            <person name="Ng V."/>
            <person name="Riley R."/>
            <person name="Sandor L."/>
            <person name="Barry K."/>
            <person name="Martinez A.T."/>
            <person name="Xiao Y."/>
            <person name="Gibbons J.G."/>
            <person name="Terashima K."/>
            <person name="Grigoriev I.V."/>
            <person name="Hibbett D.S."/>
        </authorList>
    </citation>
    <scope>NUCLEOTIDE SEQUENCE</scope>
    <source>
        <strain evidence="1">JLM2183</strain>
    </source>
</reference>
<name>A0A9W8ZR32_9AGAR</name>
<dbReference type="OrthoDB" id="3007083at2759"/>
<comment type="caution">
    <text evidence="1">The sequence shown here is derived from an EMBL/GenBank/DDBJ whole genome shotgun (WGS) entry which is preliminary data.</text>
</comment>
<evidence type="ECO:0000313" key="1">
    <source>
        <dbReference type="EMBL" id="KAJ4464471.1"/>
    </source>
</evidence>
<sequence length="202" mass="22472">MSVMIFVACPLSAWPLGQRLLASLRAVAPFRHVEPTDVDLVGNLVRRQGEELLRVRKELEEFKKLHTTAINAVSLSKMRMEDVLRRSSHWQLRLTTIKLDLAKLRSEYETVLGELEAACGELRNTLGPGERTATMGAAELPTSNTEDTGATGTEMPGESLNGFSGIFFGDVLSIFPPMKDAHLIKFLRCLVLNMYIMPLLES</sequence>
<dbReference type="Proteomes" id="UP001150266">
    <property type="component" value="Unassembled WGS sequence"/>
</dbReference>
<proteinExistence type="predicted"/>
<accession>A0A9W8ZR32</accession>
<evidence type="ECO:0000313" key="2">
    <source>
        <dbReference type="Proteomes" id="UP001150266"/>
    </source>
</evidence>
<protein>
    <submittedName>
        <fullName evidence="1">Uncharacterized protein</fullName>
    </submittedName>
</protein>
<keyword evidence="2" id="KW-1185">Reference proteome</keyword>
<dbReference type="EMBL" id="JAOTPV010000120">
    <property type="protein sequence ID" value="KAJ4464471.1"/>
    <property type="molecule type" value="Genomic_DNA"/>
</dbReference>